<dbReference type="PANTHER" id="PTHR23150:SF35">
    <property type="entry name" value="BLL6746 PROTEIN"/>
    <property type="match status" value="1"/>
</dbReference>
<gene>
    <name evidence="3" type="ORF">ACCAA_480015</name>
</gene>
<dbReference type="InterPro" id="IPR005532">
    <property type="entry name" value="SUMF_dom"/>
</dbReference>
<dbReference type="InterPro" id="IPR051043">
    <property type="entry name" value="Sulfatase_Mod_Factor_Kinase"/>
</dbReference>
<feature type="domain" description="Sulfatase-modifying factor enzyme-like" evidence="2">
    <location>
        <begin position="4"/>
        <end position="86"/>
    </location>
</feature>
<dbReference type="AlphaFoldDB" id="A0A1A8XR89"/>
<dbReference type="STRING" id="1860102.ACCAA_480015"/>
<evidence type="ECO:0000313" key="4">
    <source>
        <dbReference type="Proteomes" id="UP000199169"/>
    </source>
</evidence>
<protein>
    <recommendedName>
        <fullName evidence="2">Sulfatase-modifying factor enzyme-like domain-containing protein</fullName>
    </recommendedName>
</protein>
<feature type="region of interest" description="Disordered" evidence="1">
    <location>
        <begin position="59"/>
        <end position="80"/>
    </location>
</feature>
<dbReference type="PANTHER" id="PTHR23150">
    <property type="entry name" value="SULFATASE MODIFYING FACTOR 1, 2"/>
    <property type="match status" value="1"/>
</dbReference>
<organism evidence="3 4">
    <name type="scientific">Candidatus Accumulibacter aalborgensis</name>
    <dbReference type="NCBI Taxonomy" id="1860102"/>
    <lineage>
        <taxon>Bacteria</taxon>
        <taxon>Pseudomonadati</taxon>
        <taxon>Pseudomonadota</taxon>
        <taxon>Betaproteobacteria</taxon>
        <taxon>Candidatus Accumulibacter</taxon>
    </lineage>
</organism>
<evidence type="ECO:0000259" key="2">
    <source>
        <dbReference type="Pfam" id="PF03781"/>
    </source>
</evidence>
<evidence type="ECO:0000256" key="1">
    <source>
        <dbReference type="SAM" id="MobiDB-lite"/>
    </source>
</evidence>
<sequence>MAGKQANAFGLYDMSGNVWEWTEDCWNANYSGAPRDGSAWTSGQCSVGRVLRGGSWGNAPQVARSATRSRSDSTGRGYSFGFRLARMLP</sequence>
<dbReference type="Proteomes" id="UP000199169">
    <property type="component" value="Unassembled WGS sequence"/>
</dbReference>
<dbReference type="GO" id="GO:0120147">
    <property type="term" value="F:formylglycine-generating oxidase activity"/>
    <property type="evidence" value="ECO:0007669"/>
    <property type="project" value="TreeGrafter"/>
</dbReference>
<dbReference type="EMBL" id="FLQX01000125">
    <property type="protein sequence ID" value="SBT07649.1"/>
    <property type="molecule type" value="Genomic_DNA"/>
</dbReference>
<proteinExistence type="predicted"/>
<feature type="compositionally biased region" description="Low complexity" evidence="1">
    <location>
        <begin position="63"/>
        <end position="77"/>
    </location>
</feature>
<accession>A0A1A8XR89</accession>
<dbReference type="Pfam" id="PF03781">
    <property type="entry name" value="FGE-sulfatase"/>
    <property type="match status" value="1"/>
</dbReference>
<dbReference type="SUPFAM" id="SSF56436">
    <property type="entry name" value="C-type lectin-like"/>
    <property type="match status" value="1"/>
</dbReference>
<evidence type="ECO:0000313" key="3">
    <source>
        <dbReference type="EMBL" id="SBT07649.1"/>
    </source>
</evidence>
<dbReference type="InterPro" id="IPR042095">
    <property type="entry name" value="SUMF_sf"/>
</dbReference>
<reference evidence="3 4" key="1">
    <citation type="submission" date="2016-06" db="EMBL/GenBank/DDBJ databases">
        <authorList>
            <person name="Kjaerup R.B."/>
            <person name="Dalgaard T.S."/>
            <person name="Juul-Madsen H.R."/>
        </authorList>
    </citation>
    <scope>NUCLEOTIDE SEQUENCE [LARGE SCALE GENOMIC DNA]</scope>
    <source>
        <strain evidence="3">3</strain>
    </source>
</reference>
<dbReference type="InterPro" id="IPR016187">
    <property type="entry name" value="CTDL_fold"/>
</dbReference>
<keyword evidence="4" id="KW-1185">Reference proteome</keyword>
<name>A0A1A8XR89_9PROT</name>
<dbReference type="Gene3D" id="3.90.1580.10">
    <property type="entry name" value="paralog of FGE (formylglycine-generating enzyme)"/>
    <property type="match status" value="1"/>
</dbReference>